<evidence type="ECO:0000313" key="5">
    <source>
        <dbReference type="Proteomes" id="UP000663131"/>
    </source>
</evidence>
<dbReference type="GO" id="GO:0005524">
    <property type="term" value="F:ATP binding"/>
    <property type="evidence" value="ECO:0007669"/>
    <property type="project" value="InterPro"/>
</dbReference>
<dbReference type="Pfam" id="PF03109">
    <property type="entry name" value="ABC1"/>
    <property type="match status" value="1"/>
</dbReference>
<dbReference type="InterPro" id="IPR011009">
    <property type="entry name" value="Kinase-like_dom_sf"/>
</dbReference>
<proteinExistence type="inferred from homology"/>
<dbReference type="Proteomes" id="UP000663131">
    <property type="component" value="Chromosome 6"/>
</dbReference>
<dbReference type="PROSITE" id="PS50011">
    <property type="entry name" value="PROTEIN_KINASE_DOM"/>
    <property type="match status" value="1"/>
</dbReference>
<reference evidence="4" key="1">
    <citation type="submission" date="2020-10" db="EMBL/GenBank/DDBJ databases">
        <authorList>
            <person name="Palmer J.M."/>
        </authorList>
    </citation>
    <scope>NUCLEOTIDE SEQUENCE</scope>
    <source>
        <strain evidence="4">UCD 2041</strain>
    </source>
</reference>
<feature type="region of interest" description="Disordered" evidence="2">
    <location>
        <begin position="45"/>
        <end position="71"/>
    </location>
</feature>
<dbReference type="Gene3D" id="1.10.510.10">
    <property type="entry name" value="Transferase(Phosphotransferase) domain 1"/>
    <property type="match status" value="1"/>
</dbReference>
<dbReference type="KEGG" id="bbrx:BRETT_003602"/>
<dbReference type="PANTHER" id="PTHR43173:SF37">
    <property type="entry name" value="ABC1 FAMILY PROTEIN C10F6.14C"/>
    <property type="match status" value="1"/>
</dbReference>
<evidence type="ECO:0000313" key="4">
    <source>
        <dbReference type="EMBL" id="QOU19455.1"/>
    </source>
</evidence>
<reference evidence="4" key="2">
    <citation type="journal article" name="BMC Genomics">
        <title>New genome assemblies reveal patterns of domestication and adaptation across Brettanomyces (Dekkera) species.</title>
        <authorList>
            <person name="Roach M.J."/>
            <person name="Borneman A.R."/>
        </authorList>
    </citation>
    <scope>NUCLEOTIDE SEQUENCE</scope>
    <source>
        <strain evidence="4">UCD 2041</strain>
    </source>
</reference>
<evidence type="ECO:0000256" key="1">
    <source>
        <dbReference type="ARBA" id="ARBA00009670"/>
    </source>
</evidence>
<evidence type="ECO:0000259" key="3">
    <source>
        <dbReference type="PROSITE" id="PS50011"/>
    </source>
</evidence>
<dbReference type="GeneID" id="64575525"/>
<dbReference type="RefSeq" id="XP_041135948.1">
    <property type="nucleotide sequence ID" value="XM_041282109.1"/>
</dbReference>
<evidence type="ECO:0000256" key="2">
    <source>
        <dbReference type="SAM" id="MobiDB-lite"/>
    </source>
</evidence>
<comment type="similarity">
    <text evidence="1">Belongs to the protein kinase superfamily. ADCK protein kinase family.</text>
</comment>
<gene>
    <name evidence="4" type="ORF">BRETT_003602</name>
</gene>
<feature type="compositionally biased region" description="Low complexity" evidence="2">
    <location>
        <begin position="54"/>
        <end position="69"/>
    </location>
</feature>
<feature type="domain" description="Protein kinase" evidence="3">
    <location>
        <begin position="214"/>
        <end position="618"/>
    </location>
</feature>
<dbReference type="InterPro" id="IPR004147">
    <property type="entry name" value="ABC1_dom"/>
</dbReference>
<sequence>MLKIGYREMFTGLRIPLKNELLLHRSFHTLPVTFYANQQIRTNKRPPRINQEATVSSTKVSGGNSSSNKENIDVNRGIETRDIKVGGNPHNESKKHIGWFKKVLILTGGTLFTAYAYDNLFGDGISNRVIRSLSTFLLISVDYKLNFKSSKDVAALHERNANRVYNLIINNKGMYIKMGQMMAIQGFMFPKQYQDKFKLMFDQAPEESWETCDNTLKNELGQDYRDEIFSSIDETPIASASIAQVHKAILKRDGQQVAVKIQKSTVTKQVDADLLTYRLAMRLYQWIFGMPLMTTAKYVCKKSREELDFEHELQNADRITKLIDSDPEFKDNVYIPKYYPEYSTKKVLIGEWIDGDSIGKYKKLADDGYDIQKLMNSIIRVYSRQIFSWGVVHCDLHPGNLLVRMIPSPRGDKKKIQQLVILDHGLYEIFDDKFKRQYSEFWKYTMERNQEKVINVLKSWGINPDDMMMTAIGMKDTNSEAFKKKMEEIHHMSYYDKQVMLKKGMQNFFDNTDIFPMCLVFVMRSMRIVQGLNRNFGSPCNRMGILVTEANKTVDLFEQISKPSFRSYAKKLERNILVFIIRLATFFTFEINKLIRFIVGWLPASRVKQIADLEEKYEKDLMQAGHSMGFESIPSTQDLLEQE</sequence>
<dbReference type="AlphaFoldDB" id="A0A871R5E5"/>
<dbReference type="SUPFAM" id="SSF56112">
    <property type="entry name" value="Protein kinase-like (PK-like)"/>
    <property type="match status" value="1"/>
</dbReference>
<organism evidence="4 5">
    <name type="scientific">Dekkera bruxellensis</name>
    <name type="common">Brettanomyces custersii</name>
    <dbReference type="NCBI Taxonomy" id="5007"/>
    <lineage>
        <taxon>Eukaryota</taxon>
        <taxon>Fungi</taxon>
        <taxon>Dikarya</taxon>
        <taxon>Ascomycota</taxon>
        <taxon>Saccharomycotina</taxon>
        <taxon>Pichiomycetes</taxon>
        <taxon>Pichiales</taxon>
        <taxon>Pichiaceae</taxon>
        <taxon>Brettanomyces</taxon>
    </lineage>
</organism>
<dbReference type="InterPro" id="IPR000719">
    <property type="entry name" value="Prot_kinase_dom"/>
</dbReference>
<dbReference type="EMBL" id="CP063134">
    <property type="protein sequence ID" value="QOU19455.1"/>
    <property type="molecule type" value="Genomic_DNA"/>
</dbReference>
<dbReference type="OrthoDB" id="427480at2759"/>
<dbReference type="PANTHER" id="PTHR43173">
    <property type="entry name" value="ABC1 FAMILY PROTEIN"/>
    <property type="match status" value="1"/>
</dbReference>
<protein>
    <recommendedName>
        <fullName evidence="3">Protein kinase domain-containing protein</fullName>
    </recommendedName>
</protein>
<name>A0A871R5E5_DEKBR</name>
<dbReference type="CDD" id="cd13969">
    <property type="entry name" value="ADCK1-like"/>
    <property type="match status" value="1"/>
</dbReference>
<dbReference type="Gene3D" id="3.30.200.20">
    <property type="entry name" value="Phosphorylase Kinase, domain 1"/>
    <property type="match status" value="1"/>
</dbReference>
<dbReference type="InterPro" id="IPR051130">
    <property type="entry name" value="Mito_struct-func_regulator"/>
</dbReference>
<dbReference type="GO" id="GO:0004672">
    <property type="term" value="F:protein kinase activity"/>
    <property type="evidence" value="ECO:0007669"/>
    <property type="project" value="InterPro"/>
</dbReference>
<accession>A0A871R5E5</accession>
<dbReference type="InterPro" id="IPR045307">
    <property type="entry name" value="ADCK1_dom"/>
</dbReference>